<name>A0A0F9BSN6_9ZZZZ</name>
<evidence type="ECO:0000313" key="1">
    <source>
        <dbReference type="EMBL" id="KKL24979.1"/>
    </source>
</evidence>
<accession>A0A0F9BSN6</accession>
<organism evidence="1">
    <name type="scientific">marine sediment metagenome</name>
    <dbReference type="NCBI Taxonomy" id="412755"/>
    <lineage>
        <taxon>unclassified sequences</taxon>
        <taxon>metagenomes</taxon>
        <taxon>ecological metagenomes</taxon>
    </lineage>
</organism>
<proteinExistence type="predicted"/>
<dbReference type="EMBL" id="LAZR01036387">
    <property type="protein sequence ID" value="KKL24979.1"/>
    <property type="molecule type" value="Genomic_DNA"/>
</dbReference>
<protein>
    <submittedName>
        <fullName evidence="1">Uncharacterized protein</fullName>
    </submittedName>
</protein>
<sequence length="101" mass="11524">MNKNFQELVNECNVEITRLKSIIPGLQCTDKLMSARSQPLIITGYVDEAWPLFCVDSLTEGSEILASRLLDSHIELMNRLYENVVALENITGEQRWIPKES</sequence>
<dbReference type="AlphaFoldDB" id="A0A0F9BSN6"/>
<gene>
    <name evidence="1" type="ORF">LCGC14_2409900</name>
</gene>
<comment type="caution">
    <text evidence="1">The sequence shown here is derived from an EMBL/GenBank/DDBJ whole genome shotgun (WGS) entry which is preliminary data.</text>
</comment>
<reference evidence="1" key="1">
    <citation type="journal article" date="2015" name="Nature">
        <title>Complex archaea that bridge the gap between prokaryotes and eukaryotes.</title>
        <authorList>
            <person name="Spang A."/>
            <person name="Saw J.H."/>
            <person name="Jorgensen S.L."/>
            <person name="Zaremba-Niedzwiedzka K."/>
            <person name="Martijn J."/>
            <person name="Lind A.E."/>
            <person name="van Eijk R."/>
            <person name="Schleper C."/>
            <person name="Guy L."/>
            <person name="Ettema T.J."/>
        </authorList>
    </citation>
    <scope>NUCLEOTIDE SEQUENCE</scope>
</reference>